<organism evidence="2 3">
    <name type="scientific">Moorena producens 3L</name>
    <dbReference type="NCBI Taxonomy" id="489825"/>
    <lineage>
        <taxon>Bacteria</taxon>
        <taxon>Bacillati</taxon>
        <taxon>Cyanobacteriota</taxon>
        <taxon>Cyanophyceae</taxon>
        <taxon>Coleofasciculales</taxon>
        <taxon>Coleofasciculaceae</taxon>
        <taxon>Moorena</taxon>
    </lineage>
</organism>
<evidence type="ECO:0000256" key="1">
    <source>
        <dbReference type="SAM" id="Phobius"/>
    </source>
</evidence>
<keyword evidence="3" id="KW-1185">Reference proteome</keyword>
<keyword evidence="1" id="KW-1133">Transmembrane helix</keyword>
<sequence>MADPDVKSIMVNRHAMAVTTVFFTKFNIGFVLCFVLFIFAQLPE</sequence>
<dbReference type="EMBL" id="GL890901">
    <property type="protein sequence ID" value="EGJ32799.1"/>
    <property type="molecule type" value="Genomic_DNA"/>
</dbReference>
<keyword evidence="1" id="KW-0472">Membrane</keyword>
<dbReference type="AlphaFoldDB" id="F4XRF6"/>
<name>F4XRF6_9CYAN</name>
<feature type="transmembrane region" description="Helical" evidence="1">
    <location>
        <begin position="21"/>
        <end position="42"/>
    </location>
</feature>
<protein>
    <submittedName>
        <fullName evidence="2">Uncharacterized protein</fullName>
    </submittedName>
</protein>
<evidence type="ECO:0000313" key="3">
    <source>
        <dbReference type="Proteomes" id="UP000003959"/>
    </source>
</evidence>
<dbReference type="HOGENOM" id="CLU_3218764_0_0_3"/>
<proteinExistence type="predicted"/>
<keyword evidence="1" id="KW-0812">Transmembrane</keyword>
<accession>F4XRF6</accession>
<evidence type="ECO:0000313" key="2">
    <source>
        <dbReference type="EMBL" id="EGJ32799.1"/>
    </source>
</evidence>
<gene>
    <name evidence="2" type="ORF">LYNGBM3L_75830</name>
</gene>
<reference evidence="3" key="1">
    <citation type="journal article" date="2011" name="Proc. Natl. Acad. Sci. U.S.A.">
        <title>Genomic insights into the physiology and ecology of the marine filamentous cyanobacterium Lyngbya majuscula.</title>
        <authorList>
            <person name="Jones A.C."/>
            <person name="Monroe E.A."/>
            <person name="Podell S."/>
            <person name="Hess W.R."/>
            <person name="Klages S."/>
            <person name="Esquenazi E."/>
            <person name="Niessen S."/>
            <person name="Hoover H."/>
            <person name="Rothmann M."/>
            <person name="Lasken R.S."/>
            <person name="Yates J.R.III."/>
            <person name="Reinhardt R."/>
            <person name="Kube M."/>
            <person name="Burkart M.D."/>
            <person name="Allen E.E."/>
            <person name="Dorrestein P.C."/>
            <person name="Gerwick W.H."/>
            <person name="Gerwick L."/>
        </authorList>
    </citation>
    <scope>NUCLEOTIDE SEQUENCE [LARGE SCALE GENOMIC DNA]</scope>
    <source>
        <strain evidence="3">3L</strain>
    </source>
</reference>
<dbReference type="Proteomes" id="UP000003959">
    <property type="component" value="Unassembled WGS sequence"/>
</dbReference>